<dbReference type="InterPro" id="IPR023198">
    <property type="entry name" value="PGP-like_dom2"/>
</dbReference>
<dbReference type="Proteomes" id="UP000030103">
    <property type="component" value="Unassembled WGS sequence"/>
</dbReference>
<dbReference type="Pfam" id="PF00702">
    <property type="entry name" value="Hydrolase"/>
    <property type="match status" value="1"/>
</dbReference>
<dbReference type="InterPro" id="IPR023214">
    <property type="entry name" value="HAD_sf"/>
</dbReference>
<comment type="caution">
    <text evidence="1">The sequence shown here is derived from an EMBL/GenBank/DDBJ whole genome shotgun (WGS) entry which is preliminary data.</text>
</comment>
<dbReference type="STRING" id="28115.HQ47_02665"/>
<dbReference type="SUPFAM" id="SSF56784">
    <property type="entry name" value="HAD-like"/>
    <property type="match status" value="1"/>
</dbReference>
<organism evidence="1 2">
    <name type="scientific">Porphyromonas macacae</name>
    <dbReference type="NCBI Taxonomy" id="28115"/>
    <lineage>
        <taxon>Bacteria</taxon>
        <taxon>Pseudomonadati</taxon>
        <taxon>Bacteroidota</taxon>
        <taxon>Bacteroidia</taxon>
        <taxon>Bacteroidales</taxon>
        <taxon>Porphyromonadaceae</taxon>
        <taxon>Porphyromonas</taxon>
    </lineage>
</organism>
<proteinExistence type="predicted"/>
<name>A0A0A2E7F4_9PORP</name>
<dbReference type="SFLD" id="SFLDG01129">
    <property type="entry name" value="C1.5:_HAD__Beta-PGM__Phosphata"/>
    <property type="match status" value="1"/>
</dbReference>
<dbReference type="OrthoDB" id="9797415at2"/>
<protein>
    <submittedName>
        <fullName evidence="1">Haloacid dehalogenase</fullName>
    </submittedName>
</protein>
<keyword evidence="2" id="KW-1185">Reference proteome</keyword>
<dbReference type="NCBIfam" id="TIGR01509">
    <property type="entry name" value="HAD-SF-IA-v3"/>
    <property type="match status" value="1"/>
</dbReference>
<dbReference type="eggNOG" id="COG1011">
    <property type="taxonomic scope" value="Bacteria"/>
</dbReference>
<reference evidence="1 2" key="1">
    <citation type="submission" date="2014-09" db="EMBL/GenBank/DDBJ databases">
        <title>Draft Genome Sequence of Porphyromonas macacae COT-192_OH2859.</title>
        <authorList>
            <person name="Wallis C."/>
            <person name="Deusch O."/>
            <person name="O'Flynn C."/>
            <person name="Davis I."/>
            <person name="Horsfall A."/>
            <person name="Kirkwood N."/>
            <person name="Harris S."/>
            <person name="Eisen J.A."/>
            <person name="Coil D.A."/>
            <person name="Darling A.E."/>
            <person name="Jospin G."/>
            <person name="Alexiev A."/>
        </authorList>
    </citation>
    <scope>NUCLEOTIDE SEQUENCE [LARGE SCALE GENOMIC DNA]</scope>
    <source>
        <strain evidence="2">COT-192 OH2859</strain>
    </source>
</reference>
<dbReference type="CDD" id="cd02603">
    <property type="entry name" value="HAD_sEH-N_like"/>
    <property type="match status" value="1"/>
</dbReference>
<evidence type="ECO:0000313" key="2">
    <source>
        <dbReference type="Proteomes" id="UP000030103"/>
    </source>
</evidence>
<dbReference type="Gene3D" id="1.10.150.240">
    <property type="entry name" value="Putative phosphatase, domain 2"/>
    <property type="match status" value="1"/>
</dbReference>
<dbReference type="InterPro" id="IPR036412">
    <property type="entry name" value="HAD-like_sf"/>
</dbReference>
<dbReference type="SFLD" id="SFLDS00003">
    <property type="entry name" value="Haloacid_Dehalogenase"/>
    <property type="match status" value="1"/>
</dbReference>
<dbReference type="InterPro" id="IPR006439">
    <property type="entry name" value="HAD-SF_hydro_IA"/>
</dbReference>
<accession>A0A0A2E7F4</accession>
<evidence type="ECO:0000313" key="1">
    <source>
        <dbReference type="EMBL" id="KGN74838.1"/>
    </source>
</evidence>
<dbReference type="RefSeq" id="WP_036873127.1">
    <property type="nucleotide sequence ID" value="NZ_JBGYTE010000005.1"/>
</dbReference>
<dbReference type="EMBL" id="JRFA01000009">
    <property type="protein sequence ID" value="KGN74838.1"/>
    <property type="molecule type" value="Genomic_DNA"/>
</dbReference>
<dbReference type="PANTHER" id="PTHR43611">
    <property type="entry name" value="ALPHA-D-GLUCOSE 1-PHOSPHATE PHOSPHATASE"/>
    <property type="match status" value="1"/>
</dbReference>
<dbReference type="PANTHER" id="PTHR43611:SF3">
    <property type="entry name" value="FLAVIN MONONUCLEOTIDE HYDROLASE 1, CHLOROPLATIC"/>
    <property type="match status" value="1"/>
</dbReference>
<gene>
    <name evidence="1" type="ORF">HQ47_02665</name>
</gene>
<dbReference type="Gene3D" id="3.40.50.1000">
    <property type="entry name" value="HAD superfamily/HAD-like"/>
    <property type="match status" value="1"/>
</dbReference>
<sequence>MMKLKTILFDLGGVLIHLNKDECVRRFENLGVSDASRMLDPYLQNGLFLQLENGALNAENFRKALSEHTGKEITHDEIKWGLCGFLEEIPPYKFDYIDCLREKYSVYIISNTNPYVMEYAHSKEFLPNGRTLSSYVDGIFASYEMKMVKPDPNIFTYMPQKAGFLPEEALFIDDGPANVEMAAKMGYQTYCPLNYFDWRPVLDEILHNQ</sequence>
<dbReference type="AlphaFoldDB" id="A0A0A2E7F4"/>